<keyword evidence="1" id="KW-0143">Chaperone</keyword>
<feature type="domain" description="Nas2 N-terminal" evidence="3">
    <location>
        <begin position="16"/>
        <end position="92"/>
    </location>
</feature>
<proteinExistence type="predicted"/>
<dbReference type="PANTHER" id="PTHR12651:SF1">
    <property type="entry name" value="26S PROTEASOME NON-ATPASE REGULATORY SUBUNIT 9"/>
    <property type="match status" value="1"/>
</dbReference>
<organism evidence="4 5">
    <name type="scientific">Sphagnurus paluster</name>
    <dbReference type="NCBI Taxonomy" id="117069"/>
    <lineage>
        <taxon>Eukaryota</taxon>
        <taxon>Fungi</taxon>
        <taxon>Dikarya</taxon>
        <taxon>Basidiomycota</taxon>
        <taxon>Agaricomycotina</taxon>
        <taxon>Agaricomycetes</taxon>
        <taxon>Agaricomycetidae</taxon>
        <taxon>Agaricales</taxon>
        <taxon>Tricholomatineae</taxon>
        <taxon>Lyophyllaceae</taxon>
        <taxon>Sphagnurus</taxon>
    </lineage>
</organism>
<dbReference type="EMBL" id="JABCKI010006340">
    <property type="protein sequence ID" value="KAG5634605.1"/>
    <property type="molecule type" value="Genomic_DNA"/>
</dbReference>
<keyword evidence="2" id="KW-0175">Coiled coil</keyword>
<gene>
    <name evidence="4" type="ORF">H0H81_001399</name>
</gene>
<dbReference type="Proteomes" id="UP000717328">
    <property type="component" value="Unassembled WGS sequence"/>
</dbReference>
<dbReference type="SUPFAM" id="SSF50156">
    <property type="entry name" value="PDZ domain-like"/>
    <property type="match status" value="1"/>
</dbReference>
<evidence type="ECO:0000256" key="2">
    <source>
        <dbReference type="SAM" id="Coils"/>
    </source>
</evidence>
<dbReference type="Pfam" id="PF18265">
    <property type="entry name" value="Nas2_N"/>
    <property type="match status" value="1"/>
</dbReference>
<dbReference type="PANTHER" id="PTHR12651">
    <property type="entry name" value="26S PROTEASOME NON-ATPASE REGULATORY SUBUNIT 9"/>
    <property type="match status" value="1"/>
</dbReference>
<dbReference type="OrthoDB" id="72325at2759"/>
<dbReference type="InterPro" id="IPR035269">
    <property type="entry name" value="PSMD9"/>
</dbReference>
<protein>
    <recommendedName>
        <fullName evidence="3">Nas2 N-terminal domain-containing protein</fullName>
    </recommendedName>
</protein>
<keyword evidence="5" id="KW-1185">Reference proteome</keyword>
<dbReference type="Gene3D" id="2.30.42.10">
    <property type="match status" value="1"/>
</dbReference>
<accession>A0A9P7K367</accession>
<reference evidence="4" key="1">
    <citation type="submission" date="2021-02" db="EMBL/GenBank/DDBJ databases">
        <authorList>
            <person name="Nieuwenhuis M."/>
            <person name="Van De Peppel L.J.J."/>
        </authorList>
    </citation>
    <scope>NUCLEOTIDE SEQUENCE</scope>
    <source>
        <strain evidence="4">D49</strain>
    </source>
</reference>
<sequence>MGFSIPPPPNPMEHAQSLIKKKSNIEAEIESQISILNANQSTLQTPLVDADGFPRADIDVYAVRGARVRIIELRNDLRDVTEEIGKALEAIYDPSRAPKDSQPEAGADELAPFAKVNGVAPGSPAAEAGLQREDLVVKFGPLDHKAFSASSLQPLADHVAANEDSVAHEVLADFDLTESYNDQGLAGGTVGVCDSNPSNRLGGTGHIGVSEEIPTLNACAI</sequence>
<evidence type="ECO:0000313" key="5">
    <source>
        <dbReference type="Proteomes" id="UP000717328"/>
    </source>
</evidence>
<comment type="caution">
    <text evidence="4">The sequence shown here is derived from an EMBL/GenBank/DDBJ whole genome shotgun (WGS) entry which is preliminary data.</text>
</comment>
<dbReference type="GO" id="GO:0070682">
    <property type="term" value="P:proteasome regulatory particle assembly"/>
    <property type="evidence" value="ECO:0007669"/>
    <property type="project" value="InterPro"/>
</dbReference>
<dbReference type="AlphaFoldDB" id="A0A9P7K367"/>
<evidence type="ECO:0000256" key="1">
    <source>
        <dbReference type="ARBA" id="ARBA00023186"/>
    </source>
</evidence>
<name>A0A9P7K367_9AGAR</name>
<dbReference type="InterPro" id="IPR040815">
    <property type="entry name" value="Nas2_N"/>
</dbReference>
<dbReference type="InterPro" id="IPR036034">
    <property type="entry name" value="PDZ_sf"/>
</dbReference>
<reference evidence="4" key="2">
    <citation type="submission" date="2021-10" db="EMBL/GenBank/DDBJ databases">
        <title>Phylogenomics reveals ancestral predisposition of the termite-cultivated fungus Termitomyces towards a domesticated lifestyle.</title>
        <authorList>
            <person name="Auxier B."/>
            <person name="Grum-Grzhimaylo A."/>
            <person name="Cardenas M.E."/>
            <person name="Lodge J.D."/>
            <person name="Laessoe T."/>
            <person name="Pedersen O."/>
            <person name="Smith M.E."/>
            <person name="Kuyper T.W."/>
            <person name="Franco-Molano E.A."/>
            <person name="Baroni T.J."/>
            <person name="Aanen D.K."/>
        </authorList>
    </citation>
    <scope>NUCLEOTIDE SEQUENCE</scope>
    <source>
        <strain evidence="4">D49</strain>
    </source>
</reference>
<dbReference type="Gene3D" id="6.10.140.1710">
    <property type="match status" value="1"/>
</dbReference>
<dbReference type="GO" id="GO:0005634">
    <property type="term" value="C:nucleus"/>
    <property type="evidence" value="ECO:0007669"/>
    <property type="project" value="TreeGrafter"/>
</dbReference>
<feature type="coiled-coil region" evidence="2">
    <location>
        <begin position="63"/>
        <end position="90"/>
    </location>
</feature>
<evidence type="ECO:0000313" key="4">
    <source>
        <dbReference type="EMBL" id="KAG5634605.1"/>
    </source>
</evidence>
<dbReference type="GO" id="GO:0005737">
    <property type="term" value="C:cytoplasm"/>
    <property type="evidence" value="ECO:0007669"/>
    <property type="project" value="TreeGrafter"/>
</dbReference>
<evidence type="ECO:0000259" key="3">
    <source>
        <dbReference type="Pfam" id="PF18265"/>
    </source>
</evidence>